<evidence type="ECO:0000313" key="1">
    <source>
        <dbReference type="EMBL" id="KAJ8668987.1"/>
    </source>
</evidence>
<gene>
    <name evidence="1" type="ORF">QAD02_000246</name>
</gene>
<name>A0ACC2NCX2_9HYME</name>
<keyword evidence="2" id="KW-1185">Reference proteome</keyword>
<reference evidence="1" key="1">
    <citation type="submission" date="2023-04" db="EMBL/GenBank/DDBJ databases">
        <title>A chromosome-level genome assembly of the parasitoid wasp Eretmocerus hayati.</title>
        <authorList>
            <person name="Zhong Y."/>
            <person name="Liu S."/>
            <person name="Liu Y."/>
        </authorList>
    </citation>
    <scope>NUCLEOTIDE SEQUENCE</scope>
    <source>
        <strain evidence="1">ZJU_SS_LIU_2023</strain>
    </source>
</reference>
<protein>
    <submittedName>
        <fullName evidence="1">Uncharacterized protein</fullName>
    </submittedName>
</protein>
<dbReference type="EMBL" id="CM056743">
    <property type="protein sequence ID" value="KAJ8668987.1"/>
    <property type="molecule type" value="Genomic_DNA"/>
</dbReference>
<sequence length="961" mass="109039">MMNEQFKDNLSDYIGLDDPLDAYQQAVRNNRGDLRLALAESSKSSQLQRSHSSATNTTGPRIVQHTTRSNKVVDTERTLERSELKQDGQIVTERKTTVEHEEIKDDELPEGSPLGDEVRETRKEASQRFVKRRDEDLVDYVSPSGERLAREMRFVSETTEAERTGDWQPDTSPAKLLRGSRLPPKHAGVASRADALTRKPLDLEEEDEARKVETSKWLESHFGSESRSSKSGSLDGHIDELEETTAHRKHSPTTNTSYINVTMKSSVSPQYRNHQHSNHNGHNSSHNGHGQLKHQHQAGGAGYFHGISEWSERYHSTEKQTSVTKSKSPSPQQYIMETTSREQTSSSNRTNGHRSSPDSPRIQHKDDTTSYSPRSYDQQQQQQQQIHSSTLTRRMHQQQRHSPPHERPKAEPPSPPLRRKAREQVMASSTTSRMERSNQYNGGSSGNLLRDQERERERMSRELIQREREAVERSASPVHVVQRTWESRSRDERQHQQQQLQQQSYKMHNGSSRTLHYSNSNGHAQHMQRVQHSPHRSNSNRRHKRSPSASRSISPSPVRRSSGDKNDGRPKPSKSPSPSKYKIGESFRKLVGKLRSGSTERRNKPQQRPPTSSQSQLTQTDDGSTYLQYNSVDRNIPLGQDYEADSPPERPPRPTKYRSPSPRQHHTEKIIHEHKETSSNIPHQQQQPIHRYYLGEDPFGGSIYGKEKGYTHSKPISRHRTRLIEYDYSGEPSSLGRFSKSTSRLAYEYGYNGGKEHELRGSSVQTLPRKMHHHSPTNATLTNNNSSYYHNGTNGRHHHSSSSSSSTTRRMNNANGSSPTSAPRYGSMINISFNKNGSPKTTTHYVHHVPPKPERSYKSSLSRSKSFNVEIADDGAVLTNPRGNITPTNNGHHYSNGYSSNNGYVNSGYRNGSPHVVSSVISSSTPRINKLRETPPLKSPGILASISRSNRDLVRNGRRDY</sequence>
<accession>A0ACC2NCX2</accession>
<comment type="caution">
    <text evidence="1">The sequence shown here is derived from an EMBL/GenBank/DDBJ whole genome shotgun (WGS) entry which is preliminary data.</text>
</comment>
<evidence type="ECO:0000313" key="2">
    <source>
        <dbReference type="Proteomes" id="UP001239111"/>
    </source>
</evidence>
<organism evidence="1 2">
    <name type="scientific">Eretmocerus hayati</name>
    <dbReference type="NCBI Taxonomy" id="131215"/>
    <lineage>
        <taxon>Eukaryota</taxon>
        <taxon>Metazoa</taxon>
        <taxon>Ecdysozoa</taxon>
        <taxon>Arthropoda</taxon>
        <taxon>Hexapoda</taxon>
        <taxon>Insecta</taxon>
        <taxon>Pterygota</taxon>
        <taxon>Neoptera</taxon>
        <taxon>Endopterygota</taxon>
        <taxon>Hymenoptera</taxon>
        <taxon>Apocrita</taxon>
        <taxon>Proctotrupomorpha</taxon>
        <taxon>Chalcidoidea</taxon>
        <taxon>Aphelinidae</taxon>
        <taxon>Aphelininae</taxon>
        <taxon>Eretmocerus</taxon>
    </lineage>
</organism>
<dbReference type="Proteomes" id="UP001239111">
    <property type="component" value="Chromosome 3"/>
</dbReference>
<proteinExistence type="predicted"/>